<dbReference type="InterPro" id="IPR017985">
    <property type="entry name" value="MeTrfase_CN4_CS"/>
</dbReference>
<protein>
    <recommendedName>
        <fullName evidence="2">site-specific DNA-methyltransferase (cytosine-N(4)-specific)</fullName>
        <ecNumber evidence="2">2.1.1.113</ecNumber>
    </recommendedName>
</protein>
<sequence length="416" mass="45691">MQEGLAMPLSGVLPGVRRAGALSPKRPAVETAGLADVFPYYAGFSFEWACHQLAQHEEEQLSGATVLDPWNGSGTTTLAAQSLGFKAVGVDLNPVANVIAKLRAQEYSQIEEIKRPHADVAVCVDDDPLAAWLSEPTVHRIRQWFKTGEDIGGPTQDLLIVSLFRAIREVTKRFEGSNPTWVKRAKDPAERVLITDEELDSIIARHVGFVSSRVGAKSPHRPVCVITADSRRIPIMSNSVDVIVTSPPYLTRIDYAVAYSRELALLGINISSDRSLRAGLMGTTLIRRHEETSVEFGKVGSSLLALIQKHESKASSGYYLKQAQQYLADLTSGLDEITRVARSSATAHLVVQDSFYKDVHVPLADICIDEATIRGWVLKNEPERFPVRRTLTSLNKSARTYKKGEVAESVITFSKG</sequence>
<dbReference type="GO" id="GO:0015667">
    <property type="term" value="F:site-specific DNA-methyltransferase (cytosine-N4-specific) activity"/>
    <property type="evidence" value="ECO:0007669"/>
    <property type="project" value="UniProtKB-EC"/>
</dbReference>
<evidence type="ECO:0000256" key="5">
    <source>
        <dbReference type="ARBA" id="ARBA00022691"/>
    </source>
</evidence>
<evidence type="ECO:0000256" key="3">
    <source>
        <dbReference type="ARBA" id="ARBA00022603"/>
    </source>
</evidence>
<keyword evidence="5" id="KW-0949">S-adenosyl-L-methionine</keyword>
<keyword evidence="9" id="KW-1185">Reference proteome</keyword>
<dbReference type="EC" id="2.1.1.113" evidence="2"/>
<dbReference type="AlphaFoldDB" id="A0A5B8IKW3"/>
<evidence type="ECO:0000313" key="8">
    <source>
        <dbReference type="EMBL" id="QDY78099.1"/>
    </source>
</evidence>
<reference evidence="8 9" key="1">
    <citation type="submission" date="2019-07" db="EMBL/GenBank/DDBJ databases">
        <authorList>
            <person name="Zhu P."/>
        </authorList>
    </citation>
    <scope>NUCLEOTIDE SEQUENCE [LARGE SCALE GENOMIC DNA]</scope>
    <source>
        <strain evidence="8 9">SSL-25</strain>
    </source>
</reference>
<comment type="similarity">
    <text evidence="1">Belongs to the N(4)/N(6)-methyltransferase family. N(4) subfamily.</text>
</comment>
<evidence type="ECO:0000256" key="1">
    <source>
        <dbReference type="ARBA" id="ARBA00010203"/>
    </source>
</evidence>
<keyword evidence="3" id="KW-0489">Methyltransferase</keyword>
<accession>A0A5B8IKW3</accession>
<evidence type="ECO:0000313" key="9">
    <source>
        <dbReference type="Proteomes" id="UP000320580"/>
    </source>
</evidence>
<proteinExistence type="inferred from homology"/>
<dbReference type="EMBL" id="CP042266">
    <property type="protein sequence ID" value="QDY78099.1"/>
    <property type="molecule type" value="Genomic_DNA"/>
</dbReference>
<evidence type="ECO:0000256" key="7">
    <source>
        <dbReference type="ARBA" id="ARBA00049120"/>
    </source>
</evidence>
<name>A0A5B8IKW3_9ACTN</name>
<evidence type="ECO:0000256" key="4">
    <source>
        <dbReference type="ARBA" id="ARBA00022679"/>
    </source>
</evidence>
<dbReference type="Proteomes" id="UP000320580">
    <property type="component" value="Chromosome"/>
</dbReference>
<dbReference type="InterPro" id="IPR029063">
    <property type="entry name" value="SAM-dependent_MTases_sf"/>
</dbReference>
<comment type="catalytic activity">
    <reaction evidence="7">
        <text>a 2'-deoxycytidine in DNA + S-adenosyl-L-methionine = an N(4)-methyl-2'-deoxycytidine in DNA + S-adenosyl-L-homocysteine + H(+)</text>
        <dbReference type="Rhea" id="RHEA:16857"/>
        <dbReference type="Rhea" id="RHEA-COMP:11369"/>
        <dbReference type="Rhea" id="RHEA-COMP:13674"/>
        <dbReference type="ChEBI" id="CHEBI:15378"/>
        <dbReference type="ChEBI" id="CHEBI:57856"/>
        <dbReference type="ChEBI" id="CHEBI:59789"/>
        <dbReference type="ChEBI" id="CHEBI:85452"/>
        <dbReference type="ChEBI" id="CHEBI:137933"/>
        <dbReference type="EC" id="2.1.1.113"/>
    </reaction>
</comment>
<dbReference type="RefSeq" id="WP_146481421.1">
    <property type="nucleotide sequence ID" value="NZ_CP042266.1"/>
</dbReference>
<dbReference type="GO" id="GO:0032259">
    <property type="term" value="P:methylation"/>
    <property type="evidence" value="ECO:0007669"/>
    <property type="project" value="UniProtKB-KW"/>
</dbReference>
<keyword evidence="4" id="KW-0808">Transferase</keyword>
<organism evidence="8 9">
    <name type="scientific">Streptomyces qinzhouensis</name>
    <dbReference type="NCBI Taxonomy" id="2599401"/>
    <lineage>
        <taxon>Bacteria</taxon>
        <taxon>Bacillati</taxon>
        <taxon>Actinomycetota</taxon>
        <taxon>Actinomycetes</taxon>
        <taxon>Kitasatosporales</taxon>
        <taxon>Streptomycetaceae</taxon>
        <taxon>Streptomyces</taxon>
    </lineage>
</organism>
<dbReference type="Gene3D" id="3.40.50.150">
    <property type="entry name" value="Vaccinia Virus protein VP39"/>
    <property type="match status" value="2"/>
</dbReference>
<dbReference type="PROSITE" id="PS00093">
    <property type="entry name" value="N4_MTASE"/>
    <property type="match status" value="1"/>
</dbReference>
<evidence type="ECO:0000256" key="6">
    <source>
        <dbReference type="ARBA" id="ARBA00022747"/>
    </source>
</evidence>
<gene>
    <name evidence="8" type="ORF">FQU76_18155</name>
</gene>
<dbReference type="SUPFAM" id="SSF53335">
    <property type="entry name" value="S-adenosyl-L-methionine-dependent methyltransferases"/>
    <property type="match status" value="2"/>
</dbReference>
<keyword evidence="6" id="KW-0680">Restriction system</keyword>
<dbReference type="REBASE" id="334225">
    <property type="entry name" value="M.SspSSL25I"/>
</dbReference>
<evidence type="ECO:0000256" key="2">
    <source>
        <dbReference type="ARBA" id="ARBA00012185"/>
    </source>
</evidence>
<dbReference type="KEGG" id="sqz:FQU76_18155"/>
<dbReference type="OrthoDB" id="9773060at2"/>
<dbReference type="GO" id="GO:0009307">
    <property type="term" value="P:DNA restriction-modification system"/>
    <property type="evidence" value="ECO:0007669"/>
    <property type="project" value="UniProtKB-KW"/>
</dbReference>
<dbReference type="GO" id="GO:0003677">
    <property type="term" value="F:DNA binding"/>
    <property type="evidence" value="ECO:0007669"/>
    <property type="project" value="InterPro"/>
</dbReference>